<keyword evidence="6 7" id="KW-0030">Aminoacyl-tRNA synthetase</keyword>
<dbReference type="GO" id="GO:0005524">
    <property type="term" value="F:ATP binding"/>
    <property type="evidence" value="ECO:0007669"/>
    <property type="project" value="UniProtKB-UniRule"/>
</dbReference>
<keyword evidence="7" id="KW-0963">Cytoplasm</keyword>
<dbReference type="Gene3D" id="1.10.10.350">
    <property type="match status" value="1"/>
</dbReference>
<evidence type="ECO:0000313" key="12">
    <source>
        <dbReference type="Proteomes" id="UP000178098"/>
    </source>
</evidence>
<keyword evidence="2 7" id="KW-0436">Ligase</keyword>
<evidence type="ECO:0000256" key="8">
    <source>
        <dbReference type="SAM" id="MobiDB-lite"/>
    </source>
</evidence>
<comment type="subunit">
    <text evidence="7">Monomer.</text>
</comment>
<evidence type="ECO:0000259" key="10">
    <source>
        <dbReference type="Pfam" id="PF19269"/>
    </source>
</evidence>
<dbReference type="InterPro" id="IPR014729">
    <property type="entry name" value="Rossmann-like_a/b/a_fold"/>
</dbReference>
<feature type="short sequence motif" description="'KMSKS' region" evidence="7">
    <location>
        <begin position="264"/>
        <end position="268"/>
    </location>
</feature>
<evidence type="ECO:0000256" key="7">
    <source>
        <dbReference type="HAMAP-Rule" id="MF_00022"/>
    </source>
</evidence>
<evidence type="ECO:0000256" key="3">
    <source>
        <dbReference type="ARBA" id="ARBA00022741"/>
    </source>
</evidence>
<dbReference type="SUPFAM" id="SSF48163">
    <property type="entry name" value="An anticodon-binding domain of class I aminoacyl-tRNA synthetases"/>
    <property type="match status" value="1"/>
</dbReference>
<comment type="caution">
    <text evidence="11">The sequence shown here is derived from an EMBL/GenBank/DDBJ whole genome shotgun (WGS) entry which is preliminary data.</text>
</comment>
<evidence type="ECO:0000256" key="6">
    <source>
        <dbReference type="ARBA" id="ARBA00023146"/>
    </source>
</evidence>
<evidence type="ECO:0000313" key="11">
    <source>
        <dbReference type="EMBL" id="OGK30123.1"/>
    </source>
</evidence>
<dbReference type="EC" id="6.1.1.17" evidence="7"/>
<dbReference type="CDD" id="cd00808">
    <property type="entry name" value="GluRS_core"/>
    <property type="match status" value="1"/>
</dbReference>
<name>A0A1F7HGD3_9BACT</name>
<dbReference type="GO" id="GO:0000049">
    <property type="term" value="F:tRNA binding"/>
    <property type="evidence" value="ECO:0007669"/>
    <property type="project" value="InterPro"/>
</dbReference>
<evidence type="ECO:0000256" key="5">
    <source>
        <dbReference type="ARBA" id="ARBA00022917"/>
    </source>
</evidence>
<reference evidence="11 12" key="1">
    <citation type="journal article" date="2016" name="Nat. Commun.">
        <title>Thousands of microbial genomes shed light on interconnected biogeochemical processes in an aquifer system.</title>
        <authorList>
            <person name="Anantharaman K."/>
            <person name="Brown C.T."/>
            <person name="Hug L.A."/>
            <person name="Sharon I."/>
            <person name="Castelle C.J."/>
            <person name="Probst A.J."/>
            <person name="Thomas B.C."/>
            <person name="Singh A."/>
            <person name="Wilkins M.J."/>
            <person name="Karaoz U."/>
            <person name="Brodie E.L."/>
            <person name="Williams K.H."/>
            <person name="Hubbard S.S."/>
            <person name="Banfield J.F."/>
        </authorList>
    </citation>
    <scope>NUCLEOTIDE SEQUENCE [LARGE SCALE GENOMIC DNA]</scope>
</reference>
<keyword evidence="4 7" id="KW-0067">ATP-binding</keyword>
<keyword evidence="5 7" id="KW-0648">Protein biosynthesis</keyword>
<dbReference type="GO" id="GO:0006424">
    <property type="term" value="P:glutamyl-tRNA aminoacylation"/>
    <property type="evidence" value="ECO:0007669"/>
    <property type="project" value="UniProtKB-UniRule"/>
</dbReference>
<dbReference type="PROSITE" id="PS00178">
    <property type="entry name" value="AA_TRNA_LIGASE_I"/>
    <property type="match status" value="1"/>
</dbReference>
<dbReference type="PRINTS" id="PR00987">
    <property type="entry name" value="TRNASYNTHGLU"/>
</dbReference>
<dbReference type="InterPro" id="IPR004527">
    <property type="entry name" value="Glu-tRNA-ligase_bac/mito"/>
</dbReference>
<dbReference type="SUPFAM" id="SSF52374">
    <property type="entry name" value="Nucleotidylyl transferase"/>
    <property type="match status" value="1"/>
</dbReference>
<comment type="subcellular location">
    <subcellularLocation>
        <location evidence="7">Cytoplasm</location>
    </subcellularLocation>
</comment>
<sequence>MTMPKKSRPHSSSTAVVRTRIAPSPTGMPHIGTLYQALFDYAFAKRHKGSFLIRIEDTDQERSVQGAEEALYDAFDWLGIPEDESPRKGGSVGPYRQSERLDLYKQHALELVKKGHAYYCFCSKERLEEVRKQQSASKQVPMYDRHCLALVSEEIQTRLDAGEKPVIRMKIPQGEKIVCRDEVRGDIVFDSNLIDDQVLLKSDGFPTYHLAVVVDDHFMKISHIVRGEEWISSLPKHKLLYDWFGWDMPPMYHTPLLRNPDKSKMSKRHGHTSVVWYQEHGILPEALRNFLALLGWSHPKDAEIFSLDEFISSFDLKDLKAVGPIFDPAKLEWMNGEYIRMLPVEELAKRLQEYNEKFLKSVYSIELIHKTVPLVQTRLKTFQEYDGYCHFFIEAPRSFEKDLTAERDVIKSIAGVLEKFHEQEWQAEALGTRLQTYAEKQNIPFKSFFMTLRVALTGKKITPPLNESMEILGKEETLKRLK</sequence>
<feature type="domain" description="Glutamyl/glutaminyl-tRNA synthetase class Ib catalytic" evidence="9">
    <location>
        <begin position="17"/>
        <end position="333"/>
    </location>
</feature>
<dbReference type="EMBL" id="MFZT01000034">
    <property type="protein sequence ID" value="OGK30123.1"/>
    <property type="molecule type" value="Genomic_DNA"/>
</dbReference>
<feature type="region of interest" description="Disordered" evidence="8">
    <location>
        <begin position="1"/>
        <end position="22"/>
    </location>
</feature>
<feature type="short sequence motif" description="'HIGH' region" evidence="7">
    <location>
        <begin position="23"/>
        <end position="33"/>
    </location>
</feature>
<proteinExistence type="inferred from homology"/>
<protein>
    <recommendedName>
        <fullName evidence="7">Glutamate--tRNA ligase</fullName>
        <ecNumber evidence="7">6.1.1.17</ecNumber>
    </recommendedName>
    <alternativeName>
        <fullName evidence="7">Glutamyl-tRNA synthetase</fullName>
        <shortName evidence="7">GluRS</shortName>
    </alternativeName>
</protein>
<dbReference type="HAMAP" id="MF_00022">
    <property type="entry name" value="Glu_tRNA_synth_type1"/>
    <property type="match status" value="1"/>
</dbReference>
<evidence type="ECO:0000256" key="2">
    <source>
        <dbReference type="ARBA" id="ARBA00022598"/>
    </source>
</evidence>
<organism evidence="11 12">
    <name type="scientific">Candidatus Roizmanbacteria bacterium RIFCSPHIGHO2_02_FULL_43_11</name>
    <dbReference type="NCBI Taxonomy" id="1802043"/>
    <lineage>
        <taxon>Bacteria</taxon>
        <taxon>Candidatus Roizmaniibacteriota</taxon>
    </lineage>
</organism>
<dbReference type="AlphaFoldDB" id="A0A1F7HGD3"/>
<gene>
    <name evidence="7" type="primary">gltX</name>
    <name evidence="11" type="ORF">A3D08_00385</name>
</gene>
<dbReference type="InterPro" id="IPR020058">
    <property type="entry name" value="Glu/Gln-tRNA-synth_Ib_cat-dom"/>
</dbReference>
<comment type="function">
    <text evidence="7">Catalyzes the attachment of glutamate to tRNA(Glu) in a two-step reaction: glutamate is first activated by ATP to form Glu-AMP and then transferred to the acceptor end of tRNA(Glu).</text>
</comment>
<dbReference type="InterPro" id="IPR008925">
    <property type="entry name" value="aa_tRNA-synth_I_cd-bd_sf"/>
</dbReference>
<dbReference type="InterPro" id="IPR033910">
    <property type="entry name" value="GluRS_core"/>
</dbReference>
<dbReference type="Gene3D" id="3.40.50.620">
    <property type="entry name" value="HUPs"/>
    <property type="match status" value="1"/>
</dbReference>
<keyword evidence="3 7" id="KW-0547">Nucleotide-binding</keyword>
<evidence type="ECO:0000256" key="4">
    <source>
        <dbReference type="ARBA" id="ARBA00022840"/>
    </source>
</evidence>
<dbReference type="InterPro" id="IPR000924">
    <property type="entry name" value="Glu/Gln-tRNA-synth"/>
</dbReference>
<dbReference type="InterPro" id="IPR049940">
    <property type="entry name" value="GluQ/Sye"/>
</dbReference>
<evidence type="ECO:0000259" key="9">
    <source>
        <dbReference type="Pfam" id="PF00749"/>
    </source>
</evidence>
<dbReference type="GO" id="GO:0005829">
    <property type="term" value="C:cytosol"/>
    <property type="evidence" value="ECO:0007669"/>
    <property type="project" value="TreeGrafter"/>
</dbReference>
<comment type="catalytic activity">
    <reaction evidence="7">
        <text>tRNA(Glu) + L-glutamate + ATP = L-glutamyl-tRNA(Glu) + AMP + diphosphate</text>
        <dbReference type="Rhea" id="RHEA:23540"/>
        <dbReference type="Rhea" id="RHEA-COMP:9663"/>
        <dbReference type="Rhea" id="RHEA-COMP:9680"/>
        <dbReference type="ChEBI" id="CHEBI:29985"/>
        <dbReference type="ChEBI" id="CHEBI:30616"/>
        <dbReference type="ChEBI" id="CHEBI:33019"/>
        <dbReference type="ChEBI" id="CHEBI:78442"/>
        <dbReference type="ChEBI" id="CHEBI:78520"/>
        <dbReference type="ChEBI" id="CHEBI:456215"/>
        <dbReference type="EC" id="6.1.1.17"/>
    </reaction>
</comment>
<feature type="domain" description="Aminoacyl-tRNA synthetase class I anticodon-binding" evidence="10">
    <location>
        <begin position="346"/>
        <end position="482"/>
    </location>
</feature>
<dbReference type="InterPro" id="IPR045462">
    <property type="entry name" value="aa-tRNA-synth_I_cd-bd"/>
</dbReference>
<dbReference type="GO" id="GO:0008270">
    <property type="term" value="F:zinc ion binding"/>
    <property type="evidence" value="ECO:0007669"/>
    <property type="project" value="InterPro"/>
</dbReference>
<dbReference type="PANTHER" id="PTHR43311:SF2">
    <property type="entry name" value="GLUTAMATE--TRNA LIGASE, MITOCHONDRIAL-RELATED"/>
    <property type="match status" value="1"/>
</dbReference>
<accession>A0A1F7HGD3</accession>
<dbReference type="InterPro" id="IPR020751">
    <property type="entry name" value="aa-tRNA-synth_I_codon-bd_sub2"/>
</dbReference>
<dbReference type="FunFam" id="3.40.50.620:FF:000045">
    <property type="entry name" value="Glutamate--tRNA ligase, mitochondrial"/>
    <property type="match status" value="1"/>
</dbReference>
<comment type="similarity">
    <text evidence="1 7">Belongs to the class-I aminoacyl-tRNA synthetase family. Glutamate--tRNA ligase type 1 subfamily.</text>
</comment>
<comment type="caution">
    <text evidence="7">Lacks conserved residue(s) required for the propagation of feature annotation.</text>
</comment>
<dbReference type="PANTHER" id="PTHR43311">
    <property type="entry name" value="GLUTAMATE--TRNA LIGASE"/>
    <property type="match status" value="1"/>
</dbReference>
<dbReference type="Pfam" id="PF19269">
    <property type="entry name" value="Anticodon_2"/>
    <property type="match status" value="1"/>
</dbReference>
<evidence type="ECO:0000256" key="1">
    <source>
        <dbReference type="ARBA" id="ARBA00007894"/>
    </source>
</evidence>
<dbReference type="InterPro" id="IPR001412">
    <property type="entry name" value="aa-tRNA-synth_I_CS"/>
</dbReference>
<dbReference type="Proteomes" id="UP000178098">
    <property type="component" value="Unassembled WGS sequence"/>
</dbReference>
<dbReference type="GO" id="GO:0004818">
    <property type="term" value="F:glutamate-tRNA ligase activity"/>
    <property type="evidence" value="ECO:0007669"/>
    <property type="project" value="UniProtKB-UniRule"/>
</dbReference>
<dbReference type="NCBIfam" id="TIGR00464">
    <property type="entry name" value="gltX_bact"/>
    <property type="match status" value="1"/>
</dbReference>
<dbReference type="Pfam" id="PF00749">
    <property type="entry name" value="tRNA-synt_1c"/>
    <property type="match status" value="1"/>
</dbReference>
<feature type="binding site" evidence="7">
    <location>
        <position position="267"/>
    </location>
    <ligand>
        <name>ATP</name>
        <dbReference type="ChEBI" id="CHEBI:30616"/>
    </ligand>
</feature>